<name>A0A438DVX9_VITVI</name>
<dbReference type="AlphaFoldDB" id="A0A438DVX9"/>
<dbReference type="Proteomes" id="UP000288805">
    <property type="component" value="Unassembled WGS sequence"/>
</dbReference>
<gene>
    <name evidence="1" type="ORF">CK203_106566</name>
</gene>
<reference evidence="1 2" key="1">
    <citation type="journal article" date="2018" name="PLoS Genet.">
        <title>Population sequencing reveals clonal diversity and ancestral inbreeding in the grapevine cultivar Chardonnay.</title>
        <authorList>
            <person name="Roach M.J."/>
            <person name="Johnson D.L."/>
            <person name="Bohlmann J."/>
            <person name="van Vuuren H.J."/>
            <person name="Jones S.J."/>
            <person name="Pretorius I.S."/>
            <person name="Schmidt S.A."/>
            <person name="Borneman A.R."/>
        </authorList>
    </citation>
    <scope>NUCLEOTIDE SEQUENCE [LARGE SCALE GENOMIC DNA]</scope>
    <source>
        <strain evidence="2">cv. Chardonnay</strain>
        <tissue evidence="1">Leaf</tissue>
    </source>
</reference>
<dbReference type="EMBL" id="QGNW01001483">
    <property type="protein sequence ID" value="RVW39438.1"/>
    <property type="molecule type" value="Genomic_DNA"/>
</dbReference>
<comment type="caution">
    <text evidence="1">The sequence shown here is derived from an EMBL/GenBank/DDBJ whole genome shotgun (WGS) entry which is preliminary data.</text>
</comment>
<evidence type="ECO:0000313" key="2">
    <source>
        <dbReference type="Proteomes" id="UP000288805"/>
    </source>
</evidence>
<organism evidence="1 2">
    <name type="scientific">Vitis vinifera</name>
    <name type="common">Grape</name>
    <dbReference type="NCBI Taxonomy" id="29760"/>
    <lineage>
        <taxon>Eukaryota</taxon>
        <taxon>Viridiplantae</taxon>
        <taxon>Streptophyta</taxon>
        <taxon>Embryophyta</taxon>
        <taxon>Tracheophyta</taxon>
        <taxon>Spermatophyta</taxon>
        <taxon>Magnoliopsida</taxon>
        <taxon>eudicotyledons</taxon>
        <taxon>Gunneridae</taxon>
        <taxon>Pentapetalae</taxon>
        <taxon>rosids</taxon>
        <taxon>Vitales</taxon>
        <taxon>Vitaceae</taxon>
        <taxon>Viteae</taxon>
        <taxon>Vitis</taxon>
    </lineage>
</organism>
<protein>
    <submittedName>
        <fullName evidence="1">Uncharacterized protein</fullName>
    </submittedName>
</protein>
<evidence type="ECO:0000313" key="1">
    <source>
        <dbReference type="EMBL" id="RVW39438.1"/>
    </source>
</evidence>
<proteinExistence type="predicted"/>
<sequence length="131" mass="14370">MMDSSAFVGNSKLCGEPLKPCADSEGIQRGFELERAGGKDKLKWGLATGYIDVREHSGGDRHIDADWSPIIEDLYSPELEFERFHHRKPLGCRGSACVEVMTTLHGSAPSLRRRAEGCVPPEGMIASARDL</sequence>
<accession>A0A438DVX9</accession>